<proteinExistence type="predicted"/>
<protein>
    <submittedName>
        <fullName evidence="2">Retrovirus-related pol polyprotein from transposon opus</fullName>
    </submittedName>
</protein>
<dbReference type="InterPro" id="IPR051320">
    <property type="entry name" value="Viral_Replic_Matur_Polypro"/>
</dbReference>
<dbReference type="PANTHER" id="PTHR33064">
    <property type="entry name" value="POL PROTEIN"/>
    <property type="match status" value="1"/>
</dbReference>
<keyword evidence="3" id="KW-1185">Reference proteome</keyword>
<dbReference type="SUPFAM" id="SSF56672">
    <property type="entry name" value="DNA/RNA polymerases"/>
    <property type="match status" value="1"/>
</dbReference>
<accession>A0AAV4DVP1</accession>
<dbReference type="Gene3D" id="3.30.70.270">
    <property type="match status" value="1"/>
</dbReference>
<dbReference type="EMBL" id="BLXT01008389">
    <property type="protein sequence ID" value="GFO48387.1"/>
    <property type="molecule type" value="Genomic_DNA"/>
</dbReference>
<dbReference type="InterPro" id="IPR043502">
    <property type="entry name" value="DNA/RNA_pol_sf"/>
</dbReference>
<dbReference type="AlphaFoldDB" id="A0AAV4DVP1"/>
<organism evidence="2 3">
    <name type="scientific">Plakobranchus ocellatus</name>
    <dbReference type="NCBI Taxonomy" id="259542"/>
    <lineage>
        <taxon>Eukaryota</taxon>
        <taxon>Metazoa</taxon>
        <taxon>Spiralia</taxon>
        <taxon>Lophotrochozoa</taxon>
        <taxon>Mollusca</taxon>
        <taxon>Gastropoda</taxon>
        <taxon>Heterobranchia</taxon>
        <taxon>Euthyneura</taxon>
        <taxon>Panpulmonata</taxon>
        <taxon>Sacoglossa</taxon>
        <taxon>Placobranchoidea</taxon>
        <taxon>Plakobranchidae</taxon>
        <taxon>Plakobranchus</taxon>
    </lineage>
</organism>
<evidence type="ECO:0000313" key="2">
    <source>
        <dbReference type="EMBL" id="GFO48387.1"/>
    </source>
</evidence>
<evidence type="ECO:0000313" key="3">
    <source>
        <dbReference type="Proteomes" id="UP000735302"/>
    </source>
</evidence>
<dbReference type="Pfam" id="PF00078">
    <property type="entry name" value="RVT_1"/>
    <property type="match status" value="1"/>
</dbReference>
<feature type="domain" description="Reverse transcriptase" evidence="1">
    <location>
        <begin position="1"/>
        <end position="83"/>
    </location>
</feature>
<gene>
    <name evidence="2" type="ORF">PoB_007489200</name>
</gene>
<dbReference type="InterPro" id="IPR043128">
    <property type="entry name" value="Rev_trsase/Diguanyl_cyclase"/>
</dbReference>
<reference evidence="2 3" key="1">
    <citation type="journal article" date="2021" name="Elife">
        <title>Chloroplast acquisition without the gene transfer in kleptoplastic sea slugs, Plakobranchus ocellatus.</title>
        <authorList>
            <person name="Maeda T."/>
            <person name="Takahashi S."/>
            <person name="Yoshida T."/>
            <person name="Shimamura S."/>
            <person name="Takaki Y."/>
            <person name="Nagai Y."/>
            <person name="Toyoda A."/>
            <person name="Suzuki Y."/>
            <person name="Arimoto A."/>
            <person name="Ishii H."/>
            <person name="Satoh N."/>
            <person name="Nishiyama T."/>
            <person name="Hasebe M."/>
            <person name="Maruyama T."/>
            <person name="Minagawa J."/>
            <person name="Obokata J."/>
            <person name="Shigenobu S."/>
        </authorList>
    </citation>
    <scope>NUCLEOTIDE SEQUENCE [LARGE SCALE GENOMIC DNA]</scope>
</reference>
<sequence length="127" mass="14168">MKFRFMPLSTASSTFQKAMLSTLGHLKFVTPYFNDELLVSSSRSEHLHHLQAVLATLRAAGYTVNPSKTSIGFSSIDFLGHIVGCGSFRHDYAKTEKKKKPQNPSYQKGVSFSLGSLELLPSLRPRY</sequence>
<dbReference type="Proteomes" id="UP000735302">
    <property type="component" value="Unassembled WGS sequence"/>
</dbReference>
<dbReference type="InterPro" id="IPR000477">
    <property type="entry name" value="RT_dom"/>
</dbReference>
<comment type="caution">
    <text evidence="2">The sequence shown here is derived from an EMBL/GenBank/DDBJ whole genome shotgun (WGS) entry which is preliminary data.</text>
</comment>
<evidence type="ECO:0000259" key="1">
    <source>
        <dbReference type="PROSITE" id="PS50878"/>
    </source>
</evidence>
<dbReference type="PANTHER" id="PTHR33064:SF29">
    <property type="entry name" value="PEPTIDASE A2 DOMAIN-CONTAINING PROTEIN-RELATED"/>
    <property type="match status" value="1"/>
</dbReference>
<name>A0AAV4DVP1_9GAST</name>
<dbReference type="PROSITE" id="PS50878">
    <property type="entry name" value="RT_POL"/>
    <property type="match status" value="1"/>
</dbReference>